<comment type="caution">
    <text evidence="2">The sequence shown here is derived from an EMBL/GenBank/DDBJ whole genome shotgun (WGS) entry which is preliminary data.</text>
</comment>
<reference evidence="2 3" key="1">
    <citation type="journal article" date="2018" name="IMA Fungus">
        <title>IMA Genome-F 9: Draft genome sequence of Annulohypoxylon stygium, Aspergillus mulundensis, Berkeleyomyces basicola (syn. Thielaviopsis basicola), Ceratocystis smalleyi, two Cercospora beticola strains, Coleophoma cylindrospora, Fusarium fracticaudum, Phialophora cf. hyalina, and Morchella septimelata.</title>
        <authorList>
            <person name="Wingfield B.D."/>
            <person name="Bills G.F."/>
            <person name="Dong Y."/>
            <person name="Huang W."/>
            <person name="Nel W.J."/>
            <person name="Swalarsk-Parry B.S."/>
            <person name="Vaghefi N."/>
            <person name="Wilken P.M."/>
            <person name="An Z."/>
            <person name="de Beer Z.W."/>
            <person name="De Vos L."/>
            <person name="Chen L."/>
            <person name="Duong T.A."/>
            <person name="Gao Y."/>
            <person name="Hammerbacher A."/>
            <person name="Kikkert J.R."/>
            <person name="Li Y."/>
            <person name="Li H."/>
            <person name="Li K."/>
            <person name="Li Q."/>
            <person name="Liu X."/>
            <person name="Ma X."/>
            <person name="Naidoo K."/>
            <person name="Pethybridge S.J."/>
            <person name="Sun J."/>
            <person name="Steenkamp E.T."/>
            <person name="van der Nest M.A."/>
            <person name="van Wyk S."/>
            <person name="Wingfield M.J."/>
            <person name="Xiong C."/>
            <person name="Yue Q."/>
            <person name="Zhang X."/>
        </authorList>
    </citation>
    <scope>NUCLEOTIDE SEQUENCE [LARGE SCALE GENOMIC DNA]</scope>
    <source>
        <strain evidence="2 3">BP6252</strain>
    </source>
</reference>
<feature type="region of interest" description="Disordered" evidence="1">
    <location>
        <begin position="1"/>
        <end position="71"/>
    </location>
</feature>
<keyword evidence="3" id="KW-1185">Reference proteome</keyword>
<feature type="compositionally biased region" description="Basic residues" evidence="1">
    <location>
        <begin position="49"/>
        <end position="61"/>
    </location>
</feature>
<evidence type="ECO:0000313" key="3">
    <source>
        <dbReference type="Proteomes" id="UP000256645"/>
    </source>
</evidence>
<dbReference type="EMBL" id="PDLM01000003">
    <property type="protein sequence ID" value="RDW82349.1"/>
    <property type="molecule type" value="Genomic_DNA"/>
</dbReference>
<dbReference type="Proteomes" id="UP000256645">
    <property type="component" value="Unassembled WGS sequence"/>
</dbReference>
<dbReference type="AlphaFoldDB" id="A0A3D8S7R2"/>
<accession>A0A3D8S7R2</accession>
<protein>
    <submittedName>
        <fullName evidence="2">Uncharacterized protein</fullName>
    </submittedName>
</protein>
<organism evidence="2 3">
    <name type="scientific">Coleophoma cylindrospora</name>
    <dbReference type="NCBI Taxonomy" id="1849047"/>
    <lineage>
        <taxon>Eukaryota</taxon>
        <taxon>Fungi</taxon>
        <taxon>Dikarya</taxon>
        <taxon>Ascomycota</taxon>
        <taxon>Pezizomycotina</taxon>
        <taxon>Leotiomycetes</taxon>
        <taxon>Helotiales</taxon>
        <taxon>Dermateaceae</taxon>
        <taxon>Coleophoma</taxon>
    </lineage>
</organism>
<proteinExistence type="predicted"/>
<feature type="compositionally biased region" description="Basic and acidic residues" evidence="1">
    <location>
        <begin position="62"/>
        <end position="71"/>
    </location>
</feature>
<evidence type="ECO:0000313" key="2">
    <source>
        <dbReference type="EMBL" id="RDW82349.1"/>
    </source>
</evidence>
<sequence>MSGSAASKTRKDVKVDRILEEPAFRVPSTRQTHESRNTPANSQESTKLIPRKATRKIKAHRKDKEGVREPV</sequence>
<evidence type="ECO:0000256" key="1">
    <source>
        <dbReference type="SAM" id="MobiDB-lite"/>
    </source>
</evidence>
<name>A0A3D8S7R2_9HELO</name>
<feature type="compositionally biased region" description="Polar residues" evidence="1">
    <location>
        <begin position="37"/>
        <end position="46"/>
    </location>
</feature>
<feature type="compositionally biased region" description="Basic and acidic residues" evidence="1">
    <location>
        <begin position="9"/>
        <end position="23"/>
    </location>
</feature>
<gene>
    <name evidence="2" type="ORF">BP6252_03461</name>
</gene>